<reference evidence="3" key="1">
    <citation type="submission" date="2024-07" db="EMBL/GenBank/DDBJ databases">
        <title>Two chromosome-level genome assemblies of Korean endemic species Abeliophyllum distichum and Forsythia ovata (Oleaceae).</title>
        <authorList>
            <person name="Jang H."/>
        </authorList>
    </citation>
    <scope>NUCLEOTIDE SEQUENCE [LARGE SCALE GENOMIC DNA]</scope>
</reference>
<keyword evidence="3" id="KW-1185">Reference proteome</keyword>
<dbReference type="EMBL" id="JBFOLK010000008">
    <property type="protein sequence ID" value="KAL2490806.1"/>
    <property type="molecule type" value="Genomic_DNA"/>
</dbReference>
<evidence type="ECO:0000313" key="3">
    <source>
        <dbReference type="Proteomes" id="UP001604336"/>
    </source>
</evidence>
<organism evidence="2 3">
    <name type="scientific">Abeliophyllum distichum</name>
    <dbReference type="NCBI Taxonomy" id="126358"/>
    <lineage>
        <taxon>Eukaryota</taxon>
        <taxon>Viridiplantae</taxon>
        <taxon>Streptophyta</taxon>
        <taxon>Embryophyta</taxon>
        <taxon>Tracheophyta</taxon>
        <taxon>Spermatophyta</taxon>
        <taxon>Magnoliopsida</taxon>
        <taxon>eudicotyledons</taxon>
        <taxon>Gunneridae</taxon>
        <taxon>Pentapetalae</taxon>
        <taxon>asterids</taxon>
        <taxon>lamiids</taxon>
        <taxon>Lamiales</taxon>
        <taxon>Oleaceae</taxon>
        <taxon>Forsythieae</taxon>
        <taxon>Abeliophyllum</taxon>
    </lineage>
</organism>
<feature type="region of interest" description="Disordered" evidence="1">
    <location>
        <begin position="69"/>
        <end position="100"/>
    </location>
</feature>
<dbReference type="PANTHER" id="PTHR33257:SF4">
    <property type="entry name" value="EXPRESSED PROTEIN"/>
    <property type="match status" value="1"/>
</dbReference>
<proteinExistence type="predicted"/>
<comment type="caution">
    <text evidence="2">The sequence shown here is derived from an EMBL/GenBank/DDBJ whole genome shotgun (WGS) entry which is preliminary data.</text>
</comment>
<feature type="compositionally biased region" description="Pro residues" evidence="1">
    <location>
        <begin position="75"/>
        <end position="84"/>
    </location>
</feature>
<gene>
    <name evidence="2" type="ORF">Adt_26434</name>
</gene>
<evidence type="ECO:0000256" key="1">
    <source>
        <dbReference type="SAM" id="MobiDB-lite"/>
    </source>
</evidence>
<accession>A0ABD1RQW6</accession>
<dbReference type="Proteomes" id="UP001604336">
    <property type="component" value="Unassembled WGS sequence"/>
</dbReference>
<name>A0ABD1RQW6_9LAMI</name>
<protein>
    <submittedName>
        <fullName evidence="2">Uncharacterized protein</fullName>
    </submittedName>
</protein>
<sequence length="282" mass="30974">MAKPNSSKMLTGHQDFTPKFLQIKQDDKFFSRLLSKEKNSDSSFRVSYYGGAAGSVPFLWESQLGTPKHTFSDSPLPPLTPPPSYKLSPNSSMQKKNPKNSKIFSSIIPRISSKKINISPSFSSSSSSSSSSYSAPTAPMNWPLNTRKYSKASSTSAIHFGLYEEGQESISTKSTLCFGNRNTNSSRIRRDYPKKSFKRAFSPVGKSRLVAVSPDGLVRLCAKTYELSTKDDNQDFASTFASASVDADTSLIDSTNEFISDQKVVVIKPNQNHGPNPNAHLT</sequence>
<dbReference type="PANTHER" id="PTHR33257">
    <property type="entry name" value="OS05G0165500 PROTEIN"/>
    <property type="match status" value="1"/>
</dbReference>
<evidence type="ECO:0000313" key="2">
    <source>
        <dbReference type="EMBL" id="KAL2490806.1"/>
    </source>
</evidence>
<dbReference type="AlphaFoldDB" id="A0ABD1RQW6"/>